<gene>
    <name evidence="1" type="ORF">Q604_UNBC12661G0002</name>
</gene>
<dbReference type="EMBL" id="AZMM01012661">
    <property type="protein sequence ID" value="ETJ32895.1"/>
    <property type="molecule type" value="Genomic_DNA"/>
</dbReference>
<dbReference type="AlphaFoldDB" id="W1XTU0"/>
<proteinExistence type="predicted"/>
<organism evidence="1">
    <name type="scientific">human gut metagenome</name>
    <dbReference type="NCBI Taxonomy" id="408170"/>
    <lineage>
        <taxon>unclassified sequences</taxon>
        <taxon>metagenomes</taxon>
        <taxon>organismal metagenomes</taxon>
    </lineage>
</organism>
<feature type="non-terminal residue" evidence="1">
    <location>
        <position position="21"/>
    </location>
</feature>
<accession>W1XTU0</accession>
<comment type="caution">
    <text evidence="1">The sequence shown here is derived from an EMBL/GenBank/DDBJ whole genome shotgun (WGS) entry which is preliminary data.</text>
</comment>
<protein>
    <submittedName>
        <fullName evidence="1">Uncharacterized protein</fullName>
    </submittedName>
</protein>
<evidence type="ECO:0000313" key="1">
    <source>
        <dbReference type="EMBL" id="ETJ32895.1"/>
    </source>
</evidence>
<sequence>MDSLDLCLPKALAELNLLEQY</sequence>
<reference evidence="1" key="1">
    <citation type="submission" date="2013-12" db="EMBL/GenBank/DDBJ databases">
        <title>A Varibaculum cambriense genome reconstructed from a premature infant gut community with otherwise low bacterial novelty that shifts toward anaerobic metabolism during the third week of life.</title>
        <authorList>
            <person name="Brown C.T."/>
            <person name="Sharon I."/>
            <person name="Thomas B.C."/>
            <person name="Castelle C.J."/>
            <person name="Morowitz M.J."/>
            <person name="Banfield J.F."/>
        </authorList>
    </citation>
    <scope>NUCLEOTIDE SEQUENCE</scope>
</reference>
<name>W1XTU0_9ZZZZ</name>